<keyword evidence="3" id="KW-1185">Reference proteome</keyword>
<dbReference type="InterPro" id="IPR000326">
    <property type="entry name" value="PAP2/HPO"/>
</dbReference>
<dbReference type="RefSeq" id="WP_166693779.1">
    <property type="nucleotide sequence ID" value="NZ_WAEL01000010.1"/>
</dbReference>
<dbReference type="Pfam" id="PF01569">
    <property type="entry name" value="PAP2"/>
    <property type="match status" value="1"/>
</dbReference>
<dbReference type="PANTHER" id="PTHR34599">
    <property type="entry name" value="PEROXIDASE-RELATED"/>
    <property type="match status" value="1"/>
</dbReference>
<organism evidence="2 3">
    <name type="scientific">Fibrivirga algicola</name>
    <dbReference type="NCBI Taxonomy" id="2950420"/>
    <lineage>
        <taxon>Bacteria</taxon>
        <taxon>Pseudomonadati</taxon>
        <taxon>Bacteroidota</taxon>
        <taxon>Cytophagia</taxon>
        <taxon>Cytophagales</taxon>
        <taxon>Spirosomataceae</taxon>
        <taxon>Fibrivirga</taxon>
    </lineage>
</organism>
<dbReference type="Proteomes" id="UP000606008">
    <property type="component" value="Unassembled WGS sequence"/>
</dbReference>
<dbReference type="Gene3D" id="1.10.606.20">
    <property type="match status" value="1"/>
</dbReference>
<proteinExistence type="predicted"/>
<evidence type="ECO:0000259" key="1">
    <source>
        <dbReference type="Pfam" id="PF01569"/>
    </source>
</evidence>
<protein>
    <submittedName>
        <fullName evidence="2">Vanadium-dependent haloperoxidase</fullName>
    </submittedName>
</protein>
<dbReference type="InterPro" id="IPR036938">
    <property type="entry name" value="PAP2/HPO_sf"/>
</dbReference>
<evidence type="ECO:0000313" key="2">
    <source>
        <dbReference type="EMBL" id="NID13174.1"/>
    </source>
</evidence>
<comment type="caution">
    <text evidence="2">The sequence shown here is derived from an EMBL/GenBank/DDBJ whole genome shotgun (WGS) entry which is preliminary data.</text>
</comment>
<name>A0ABX0QLK8_9BACT</name>
<dbReference type="PANTHER" id="PTHR34599:SF2">
    <property type="entry name" value="TRAF-TYPE DOMAIN-CONTAINING PROTEIN"/>
    <property type="match status" value="1"/>
</dbReference>
<gene>
    <name evidence="2" type="ORF">F7231_23585</name>
</gene>
<sequence>MSLSVLPSIGYSRHKTPIRHSFLALLTVVSLQACRPMDEQSAVAPQTNTADTYSNEVALQWSDMHLRLIRNSPGQTPPVASRTFSYAGLAMYESLVAGMPGNQSMAGQLQGLNPLPATQAGVSYNWALSANAAEAEILRGLFANTSAVYKNKIDSLEMVLYNQFKSTDAAVSERSAAYGKSVASAIFEWSKTDGGHEGYNRNFPADFVTTTEAGTWRPTENGRVIPMQPYWGKNRTMLASTSAQPLPVPLPISTQVTSQYFAQYLEVYAKNISLSQAEKEVAVWWADDPSETFTPPGHSYNLARIAVKNDKANLAKAAETFARVGIAVTDAFIACWKCKYVYNNERPYTFVRRAIDPNWVPFWPAPPFPGFASGHSTQSAAAAIVLTDLYGSSYTFTDDSHVGRVRDAKRNVDFKARTFRSFWEAAEESGFSRILGGIHTRQDNEVGLREGRSIGQNINALRWKRIQ</sequence>
<accession>A0ABX0QLK8</accession>
<dbReference type="CDD" id="cd03398">
    <property type="entry name" value="PAP2_haloperoxidase"/>
    <property type="match status" value="1"/>
</dbReference>
<evidence type="ECO:0000313" key="3">
    <source>
        <dbReference type="Proteomes" id="UP000606008"/>
    </source>
</evidence>
<dbReference type="SUPFAM" id="SSF48317">
    <property type="entry name" value="Acid phosphatase/Vanadium-dependent haloperoxidase"/>
    <property type="match status" value="1"/>
</dbReference>
<feature type="domain" description="Phosphatidic acid phosphatase type 2/haloperoxidase" evidence="1">
    <location>
        <begin position="335"/>
        <end position="455"/>
    </location>
</feature>
<dbReference type="EMBL" id="WAEL01000010">
    <property type="protein sequence ID" value="NID13174.1"/>
    <property type="molecule type" value="Genomic_DNA"/>
</dbReference>
<dbReference type="InterPro" id="IPR052559">
    <property type="entry name" value="V-haloperoxidase"/>
</dbReference>
<reference evidence="2" key="1">
    <citation type="submission" date="2024-05" db="EMBL/GenBank/DDBJ databases">
        <authorList>
            <person name="Jung D.-H."/>
        </authorList>
    </citation>
    <scope>NUCLEOTIDE SEQUENCE</scope>
    <source>
        <strain evidence="2">JA-25</strain>
    </source>
</reference>